<dbReference type="Gene3D" id="1.10.3330.10">
    <property type="entry name" value="Oxo-4-hydroxy-4-carboxy-5-ureidoimidazoline decarboxylase"/>
    <property type="match status" value="1"/>
</dbReference>
<name>A0ABP0ZJD9_9ASCO</name>
<dbReference type="PANTHER" id="PTHR37987">
    <property type="entry name" value="CHROMOSOME 9, WHOLE GENOME SHOTGUN SEQUENCE"/>
    <property type="match status" value="1"/>
</dbReference>
<accession>A0ABP0ZJD9</accession>
<dbReference type="InterPro" id="IPR018020">
    <property type="entry name" value="OHCU_decarboxylase"/>
</dbReference>
<evidence type="ECO:0000313" key="5">
    <source>
        <dbReference type="Proteomes" id="UP001497383"/>
    </source>
</evidence>
<evidence type="ECO:0000256" key="2">
    <source>
        <dbReference type="SAM" id="MobiDB-lite"/>
    </source>
</evidence>
<dbReference type="InterPro" id="IPR036778">
    <property type="entry name" value="OHCU_decarboxylase_sf"/>
</dbReference>
<dbReference type="SUPFAM" id="SSF158694">
    <property type="entry name" value="UraD-Like"/>
    <property type="match status" value="1"/>
</dbReference>
<feature type="region of interest" description="Disordered" evidence="2">
    <location>
        <begin position="96"/>
        <end position="115"/>
    </location>
</feature>
<sequence length="190" mass="22007">MYRLPPIEEFQAQTPEQQKQTFDNLFEPCSSLSWFIQTYVLNRPRTFTTYGDFIELVRSELLDFLEMQEFAKSRTNREVSPLVAEIIAAHPRLGVPKTTSLSEHSSAEQKNLGGGSDEMRQRLVELNAQYEARFPGLRYVVFVNGRGRDEIMEDMRRRIERGSIELEREVAFNAICDIALDRARKLSAKI</sequence>
<evidence type="ECO:0000259" key="3">
    <source>
        <dbReference type="Pfam" id="PF09349"/>
    </source>
</evidence>
<dbReference type="EMBL" id="OZ022407">
    <property type="protein sequence ID" value="CAK9437830.1"/>
    <property type="molecule type" value="Genomic_DNA"/>
</dbReference>
<dbReference type="Proteomes" id="UP001497383">
    <property type="component" value="Chromosome 3"/>
</dbReference>
<evidence type="ECO:0000256" key="1">
    <source>
        <dbReference type="ARBA" id="ARBA00022631"/>
    </source>
</evidence>
<dbReference type="RefSeq" id="XP_066829146.1">
    <property type="nucleotide sequence ID" value="XM_066972182.1"/>
</dbReference>
<gene>
    <name evidence="4" type="ORF">LODBEIA_P22080</name>
</gene>
<dbReference type="PANTHER" id="PTHR37987:SF1">
    <property type="entry name" value="OXO-4-HYDROXY-4-CARBOXY-5-UREIDOIMIDAZOLINE DECARBOXYLASE DOMAIN-CONTAINING PROTEIN"/>
    <property type="match status" value="1"/>
</dbReference>
<reference evidence="4 5" key="1">
    <citation type="submission" date="2024-03" db="EMBL/GenBank/DDBJ databases">
        <authorList>
            <person name="Brejova B."/>
        </authorList>
    </citation>
    <scope>NUCLEOTIDE SEQUENCE [LARGE SCALE GENOMIC DNA]</scope>
    <source>
        <strain evidence="4 5">CBS 14171</strain>
    </source>
</reference>
<protein>
    <recommendedName>
        <fullName evidence="3">Oxo-4-hydroxy-4-carboxy-5-ureidoimidazoline decarboxylase domain-containing protein</fullName>
    </recommendedName>
</protein>
<evidence type="ECO:0000313" key="4">
    <source>
        <dbReference type="EMBL" id="CAK9437830.1"/>
    </source>
</evidence>
<dbReference type="Pfam" id="PF09349">
    <property type="entry name" value="OHCU_decarbox"/>
    <property type="match status" value="1"/>
</dbReference>
<keyword evidence="5" id="KW-1185">Reference proteome</keyword>
<dbReference type="GeneID" id="92207404"/>
<feature type="domain" description="Oxo-4-hydroxy-4-carboxy-5-ureidoimidazoline decarboxylase" evidence="3">
    <location>
        <begin position="13"/>
        <end position="184"/>
    </location>
</feature>
<organism evidence="4 5">
    <name type="scientific">Lodderomyces beijingensis</name>
    <dbReference type="NCBI Taxonomy" id="1775926"/>
    <lineage>
        <taxon>Eukaryota</taxon>
        <taxon>Fungi</taxon>
        <taxon>Dikarya</taxon>
        <taxon>Ascomycota</taxon>
        <taxon>Saccharomycotina</taxon>
        <taxon>Pichiomycetes</taxon>
        <taxon>Debaryomycetaceae</taxon>
        <taxon>Candida/Lodderomyces clade</taxon>
        <taxon>Lodderomyces</taxon>
    </lineage>
</organism>
<keyword evidence="1" id="KW-0659">Purine metabolism</keyword>
<proteinExistence type="predicted"/>